<dbReference type="InterPro" id="IPR035897">
    <property type="entry name" value="Toll_tir_struct_dom_sf"/>
</dbReference>
<name>A0A975J1H1_9BACT</name>
<organism evidence="3 4">
    <name type="scientific">Luteolibacter ambystomatis</name>
    <dbReference type="NCBI Taxonomy" id="2824561"/>
    <lineage>
        <taxon>Bacteria</taxon>
        <taxon>Pseudomonadati</taxon>
        <taxon>Verrucomicrobiota</taxon>
        <taxon>Verrucomicrobiia</taxon>
        <taxon>Verrucomicrobiales</taxon>
        <taxon>Verrucomicrobiaceae</taxon>
        <taxon>Luteolibacter</taxon>
    </lineage>
</organism>
<feature type="domain" description="TIR" evidence="2">
    <location>
        <begin position="196"/>
        <end position="342"/>
    </location>
</feature>
<evidence type="ECO:0000256" key="1">
    <source>
        <dbReference type="SAM" id="MobiDB-lite"/>
    </source>
</evidence>
<dbReference type="PROSITE" id="PS50104">
    <property type="entry name" value="TIR"/>
    <property type="match status" value="1"/>
</dbReference>
<evidence type="ECO:0000313" key="3">
    <source>
        <dbReference type="EMBL" id="QUE52290.1"/>
    </source>
</evidence>
<feature type="region of interest" description="Disordered" evidence="1">
    <location>
        <begin position="810"/>
        <end position="830"/>
    </location>
</feature>
<keyword evidence="4" id="KW-1185">Reference proteome</keyword>
<evidence type="ECO:0000313" key="4">
    <source>
        <dbReference type="Proteomes" id="UP000676169"/>
    </source>
</evidence>
<gene>
    <name evidence="3" type="ORF">KBB96_05205</name>
</gene>
<dbReference type="KEGG" id="lamb:KBB96_05205"/>
<sequence length="830" mass="91943">MKPPPQGLSPVRIYVLWHPEFDAQADAAGSNQSSESGKSAPRGLTIARRLYHWFRLENMEGIPVYFRSAAGEQPDGSPLKSPPPISEDCRINYIIPLIDANMVASPEWRRYVAELAAKHGASGGCTTRVFPVAVDPVAYNMPESMRKLNFIRHDMRQPSEVADMKLIAKLTEVLCRDMRFYLQQQSAGGRMQQVPGKLKIFLSHAKADDTREAVKLKEFIQGETQCEAFFDETDIASGYDYEEVLKKAITEDSAGLIVVQGDHYADRPWCRKEIRDFLQPVPDPLVKRRRNRMFIIPPVVVVQTMQGKQIARTIPELGHAPCVRWQDDSPRFVVTTLLREILLGMFYRLIGIGLANRGGGAECVVINRTPDPVMVNRLISFPQKKSPADHGGATIEKIIHPGYGLSLMERQGLEMAFPKVKFYSYSELSIVSPAGGGCLEDVGSLDGKVFSVSVGDASDALVNGMGDEHNQELLLRLLRPLLRKRSSVLYGGAVPCAHVSSEPWKERVNFTGVILHLLLSERSADKSGKGPGTRLFNLSAGLSSRAITRQVIAQWTDVCSFIPVDEKTAGLEPIPPVPKPDSRMGSEELTLGEKRKIKKEDLARMEKYQRIKLATNAACLTVMRRTACMSMPCVLPDKPVGRSQNLKVKTFAHLFLGGKILGYSGIIPGVFEEMLHAFEAGKPVFVIGESRGASGLVARWLAYPPKSRPPELTVDYYLKETSPGDESCNERFKIIREGLQAMTYPGKLTPDEALDRLWSFIRNANSQKKVAELLRNGLNGSQNHRLLTSGSSKEICPLVWTGINELTKSSGNSNAVARKTVPRKRSPGGR</sequence>
<evidence type="ECO:0000259" key="2">
    <source>
        <dbReference type="PROSITE" id="PS50104"/>
    </source>
</evidence>
<dbReference type="RefSeq" id="WP_211633110.1">
    <property type="nucleotide sequence ID" value="NZ_CP073100.1"/>
</dbReference>
<dbReference type="AlphaFoldDB" id="A0A975J1H1"/>
<protein>
    <submittedName>
        <fullName evidence="3">TIR domain-containing protein</fullName>
    </submittedName>
</protein>
<dbReference type="EMBL" id="CP073100">
    <property type="protein sequence ID" value="QUE52290.1"/>
    <property type="molecule type" value="Genomic_DNA"/>
</dbReference>
<reference evidence="3" key="1">
    <citation type="submission" date="2021-04" db="EMBL/GenBank/DDBJ databases">
        <title>Luteolibacter sp. 32A isolated from the skin of an Anderson's salamander (Ambystoma andersonii).</title>
        <authorList>
            <person name="Spergser J."/>
            <person name="Busse H.-J."/>
        </authorList>
    </citation>
    <scope>NUCLEOTIDE SEQUENCE</scope>
    <source>
        <strain evidence="3">32A</strain>
    </source>
</reference>
<feature type="compositionally biased region" description="Basic residues" evidence="1">
    <location>
        <begin position="820"/>
        <end position="830"/>
    </location>
</feature>
<dbReference type="Pfam" id="PF13676">
    <property type="entry name" value="TIR_2"/>
    <property type="match status" value="1"/>
</dbReference>
<accession>A0A975J1H1</accession>
<dbReference type="InterPro" id="IPR041160">
    <property type="entry name" value="LD_cluster2"/>
</dbReference>
<dbReference type="Gene3D" id="3.40.50.10140">
    <property type="entry name" value="Toll/interleukin-1 receptor homology (TIR) domain"/>
    <property type="match status" value="1"/>
</dbReference>
<dbReference type="GO" id="GO:0007165">
    <property type="term" value="P:signal transduction"/>
    <property type="evidence" value="ECO:0007669"/>
    <property type="project" value="InterPro"/>
</dbReference>
<dbReference type="SUPFAM" id="SSF52200">
    <property type="entry name" value="Toll/Interleukin receptor TIR domain"/>
    <property type="match status" value="1"/>
</dbReference>
<dbReference type="Pfam" id="PF18163">
    <property type="entry name" value="LD_cluster2"/>
    <property type="match status" value="1"/>
</dbReference>
<dbReference type="InterPro" id="IPR000157">
    <property type="entry name" value="TIR_dom"/>
</dbReference>
<proteinExistence type="predicted"/>
<dbReference type="Proteomes" id="UP000676169">
    <property type="component" value="Chromosome"/>
</dbReference>